<sequence>MRRGATVTTARPAAKHRAHRRERVAGDPARPNKFPQRCFQF</sequence>
<feature type="compositionally biased region" description="Basic residues" evidence="1">
    <location>
        <begin position="13"/>
        <end position="22"/>
    </location>
</feature>
<dbReference type="AlphaFoldDB" id="X7YIH2"/>
<accession>X7YIH2</accession>
<reference evidence="2" key="1">
    <citation type="submission" date="2014-01" db="EMBL/GenBank/DDBJ databases">
        <authorList>
            <person name="Brown-Elliot B."/>
            <person name="Wallace R."/>
            <person name="Lenaerts A."/>
            <person name="Ordway D."/>
            <person name="DeGroote M.A."/>
            <person name="Parker T."/>
            <person name="Sizemore C."/>
            <person name="Tallon L.J."/>
            <person name="Sadzewicz L.K."/>
            <person name="Sengamalay N."/>
            <person name="Fraser C.M."/>
            <person name="Hine E."/>
            <person name="Shefchek K.A."/>
            <person name="Das S.P."/>
            <person name="Tettelin H."/>
        </authorList>
    </citation>
    <scope>NUCLEOTIDE SEQUENCE [LARGE SCALE GENOMIC DNA]</scope>
    <source>
        <strain evidence="2">4042</strain>
    </source>
</reference>
<protein>
    <submittedName>
        <fullName evidence="2">Lhr domain protein</fullName>
    </submittedName>
</protein>
<evidence type="ECO:0000256" key="1">
    <source>
        <dbReference type="SAM" id="MobiDB-lite"/>
    </source>
</evidence>
<name>X7YIH2_MYCXE</name>
<feature type="region of interest" description="Disordered" evidence="1">
    <location>
        <begin position="1"/>
        <end position="41"/>
    </location>
</feature>
<comment type="caution">
    <text evidence="2">The sequence shown here is derived from an EMBL/GenBank/DDBJ whole genome shotgun (WGS) entry which is preliminary data.</text>
</comment>
<evidence type="ECO:0000313" key="2">
    <source>
        <dbReference type="EMBL" id="EUA06899.1"/>
    </source>
</evidence>
<gene>
    <name evidence="2" type="primary">lhr</name>
    <name evidence="2" type="ORF">I553_0361</name>
</gene>
<organism evidence="2">
    <name type="scientific">Mycobacterium xenopi 4042</name>
    <dbReference type="NCBI Taxonomy" id="1299334"/>
    <lineage>
        <taxon>Bacteria</taxon>
        <taxon>Bacillati</taxon>
        <taxon>Actinomycetota</taxon>
        <taxon>Actinomycetes</taxon>
        <taxon>Mycobacteriales</taxon>
        <taxon>Mycobacteriaceae</taxon>
        <taxon>Mycobacterium</taxon>
    </lineage>
</organism>
<proteinExistence type="predicted"/>
<dbReference type="EMBL" id="JAOB01000093">
    <property type="protein sequence ID" value="EUA06899.1"/>
    <property type="molecule type" value="Genomic_DNA"/>
</dbReference>